<dbReference type="Pfam" id="PF01381">
    <property type="entry name" value="HTH_3"/>
    <property type="match status" value="1"/>
</dbReference>
<dbReference type="InterPro" id="IPR024747">
    <property type="entry name" value="Pyridox_Oxase-rel"/>
</dbReference>
<dbReference type="Pfam" id="PF12900">
    <property type="entry name" value="Pyridox_ox_2"/>
    <property type="match status" value="1"/>
</dbReference>
<evidence type="ECO:0000313" key="2">
    <source>
        <dbReference type="EMBL" id="XBV22977.1"/>
    </source>
</evidence>
<reference evidence="2" key="1">
    <citation type="submission" date="2024-06" db="EMBL/GenBank/DDBJ databases">
        <title>Kribbella sp. strain HUAS MG21 genome sequences.</title>
        <authorList>
            <person name="Mo P."/>
        </authorList>
    </citation>
    <scope>NUCLEOTIDE SEQUENCE</scope>
    <source>
        <strain evidence="2">HUAS MG21</strain>
    </source>
</reference>
<dbReference type="InterPro" id="IPR012349">
    <property type="entry name" value="Split_barrel_FMN-bd"/>
</dbReference>
<dbReference type="SUPFAM" id="SSF47413">
    <property type="entry name" value="lambda repressor-like DNA-binding domains"/>
    <property type="match status" value="1"/>
</dbReference>
<organism evidence="2">
    <name type="scientific">Kribbella sp. HUAS MG21</name>
    <dbReference type="NCBI Taxonomy" id="3160966"/>
    <lineage>
        <taxon>Bacteria</taxon>
        <taxon>Bacillati</taxon>
        <taxon>Actinomycetota</taxon>
        <taxon>Actinomycetes</taxon>
        <taxon>Propionibacteriales</taxon>
        <taxon>Kribbellaceae</taxon>
        <taxon>Kribbella</taxon>
    </lineage>
</organism>
<dbReference type="EMBL" id="CP158165">
    <property type="protein sequence ID" value="XBV22977.1"/>
    <property type="molecule type" value="Genomic_DNA"/>
</dbReference>
<dbReference type="CDD" id="cd00093">
    <property type="entry name" value="HTH_XRE"/>
    <property type="match status" value="1"/>
</dbReference>
<dbReference type="InterPro" id="IPR001387">
    <property type="entry name" value="Cro/C1-type_HTH"/>
</dbReference>
<gene>
    <name evidence="2" type="ORF">ABN611_30965</name>
</gene>
<feature type="domain" description="HTH cro/C1-type" evidence="1">
    <location>
        <begin position="14"/>
        <end position="68"/>
    </location>
</feature>
<dbReference type="AlphaFoldDB" id="A0AAU7T8H2"/>
<dbReference type="GO" id="GO:0003677">
    <property type="term" value="F:DNA binding"/>
    <property type="evidence" value="ECO:0007669"/>
    <property type="project" value="InterPro"/>
</dbReference>
<name>A0AAU7T8H2_9ACTN</name>
<dbReference type="InterPro" id="IPR010982">
    <property type="entry name" value="Lambda_DNA-bd_dom_sf"/>
</dbReference>
<dbReference type="PROSITE" id="PS50943">
    <property type="entry name" value="HTH_CROC1"/>
    <property type="match status" value="1"/>
</dbReference>
<accession>A0AAU7T8H2</accession>
<proteinExistence type="predicted"/>
<evidence type="ECO:0000259" key="1">
    <source>
        <dbReference type="PROSITE" id="PS50943"/>
    </source>
</evidence>
<dbReference type="SUPFAM" id="SSF50475">
    <property type="entry name" value="FMN-binding split barrel"/>
    <property type="match status" value="1"/>
</dbReference>
<sequence>MDVDTSRSALGTRIRDRRRALGLTVAEVAVRTGLSTRRVDHIESRPFALTGAELVRLAHALDTTVTDLTRADPPKTARRTPMAPTLDPMRKEECRRLIEAGDVGRIAYSAVDGLVVIPINYCTLGELIVFRTAADSAVAQFDLAPIAFELDAFDEGMHDGWSVLVNGTVRPATDLEVESVDNRVEPWAGGTRDTYMAIDPHRITGRRIRSW</sequence>
<dbReference type="Gene3D" id="2.30.110.10">
    <property type="entry name" value="Electron Transport, Fmn-binding Protein, Chain A"/>
    <property type="match status" value="1"/>
</dbReference>
<protein>
    <submittedName>
        <fullName evidence="2">Pyridoxamine 5'-phosphate oxidase family protein</fullName>
    </submittedName>
</protein>
<dbReference type="RefSeq" id="WP_350275816.1">
    <property type="nucleotide sequence ID" value="NZ_CP158165.1"/>
</dbReference>
<dbReference type="Gene3D" id="1.10.260.40">
    <property type="entry name" value="lambda repressor-like DNA-binding domains"/>
    <property type="match status" value="1"/>
</dbReference>
<dbReference type="SMART" id="SM00530">
    <property type="entry name" value="HTH_XRE"/>
    <property type="match status" value="1"/>
</dbReference>